<name>A0ABT3PIG4_9BACT</name>
<evidence type="ECO:0000313" key="6">
    <source>
        <dbReference type="EMBL" id="MCW9705724.1"/>
    </source>
</evidence>
<organism evidence="6 7">
    <name type="scientific">Fodinibius salsisoli</name>
    <dbReference type="NCBI Taxonomy" id="2820877"/>
    <lineage>
        <taxon>Bacteria</taxon>
        <taxon>Pseudomonadati</taxon>
        <taxon>Balneolota</taxon>
        <taxon>Balneolia</taxon>
        <taxon>Balneolales</taxon>
        <taxon>Balneolaceae</taxon>
        <taxon>Fodinibius</taxon>
    </lineage>
</organism>
<dbReference type="PANTHER" id="PTHR33546">
    <property type="entry name" value="LARGE, MULTIFUNCTIONAL SECRETED PROTEIN-RELATED"/>
    <property type="match status" value="1"/>
</dbReference>
<dbReference type="InterPro" id="IPR013427">
    <property type="entry name" value="Haem-bd_dom_put"/>
</dbReference>
<evidence type="ECO:0000256" key="2">
    <source>
        <dbReference type="ARBA" id="ARBA00022723"/>
    </source>
</evidence>
<accession>A0ABT3PIG4</accession>
<reference evidence="6 7" key="1">
    <citation type="submission" date="2021-03" db="EMBL/GenBank/DDBJ databases">
        <title>Aliifodinibius sp. nov., a new bacterium isolated from saline soil.</title>
        <authorList>
            <person name="Galisteo C."/>
            <person name="De La Haba R."/>
            <person name="Sanchez-Porro C."/>
            <person name="Ventosa A."/>
        </authorList>
    </citation>
    <scope>NUCLEOTIDE SEQUENCE [LARGE SCALE GENOMIC DNA]</scope>
    <source>
        <strain evidence="6 7">1BSP15-2V2</strain>
    </source>
</reference>
<dbReference type="Proteomes" id="UP001207918">
    <property type="component" value="Unassembled WGS sequence"/>
</dbReference>
<dbReference type="PANTHER" id="PTHR33546:SF1">
    <property type="entry name" value="LARGE, MULTIFUNCTIONAL SECRETED PROTEIN"/>
    <property type="match status" value="1"/>
</dbReference>
<feature type="domain" description="Cytochrome c" evidence="5">
    <location>
        <begin position="18"/>
        <end position="154"/>
    </location>
</feature>
<protein>
    <submittedName>
        <fullName evidence="6">C-type cytochrome</fullName>
    </submittedName>
</protein>
<evidence type="ECO:0000256" key="4">
    <source>
        <dbReference type="PROSITE-ProRule" id="PRU00433"/>
    </source>
</evidence>
<dbReference type="SUPFAM" id="SSF46626">
    <property type="entry name" value="Cytochrome c"/>
    <property type="match status" value="1"/>
</dbReference>
<keyword evidence="7" id="KW-1185">Reference proteome</keyword>
<dbReference type="RefSeq" id="WP_265764388.1">
    <property type="nucleotide sequence ID" value="NZ_JAGGJA010000001.1"/>
</dbReference>
<gene>
    <name evidence="6" type="ORF">J6I44_02595</name>
</gene>
<dbReference type="InterPro" id="IPR009056">
    <property type="entry name" value="Cyt_c-like_dom"/>
</dbReference>
<proteinExistence type="predicted"/>
<evidence type="ECO:0000256" key="3">
    <source>
        <dbReference type="ARBA" id="ARBA00023004"/>
    </source>
</evidence>
<evidence type="ECO:0000313" key="7">
    <source>
        <dbReference type="Proteomes" id="UP001207918"/>
    </source>
</evidence>
<evidence type="ECO:0000256" key="1">
    <source>
        <dbReference type="ARBA" id="ARBA00022617"/>
    </source>
</evidence>
<keyword evidence="1 4" id="KW-0349">Heme</keyword>
<keyword evidence="3 4" id="KW-0408">Iron</keyword>
<dbReference type="Gene3D" id="1.10.760.10">
    <property type="entry name" value="Cytochrome c-like domain"/>
    <property type="match status" value="1"/>
</dbReference>
<dbReference type="InterPro" id="IPR036909">
    <property type="entry name" value="Cyt_c-like_dom_sf"/>
</dbReference>
<dbReference type="PROSITE" id="PS51007">
    <property type="entry name" value="CYTC"/>
    <property type="match status" value="1"/>
</dbReference>
<comment type="caution">
    <text evidence="6">The sequence shown here is derived from an EMBL/GenBank/DDBJ whole genome shotgun (WGS) entry which is preliminary data.</text>
</comment>
<evidence type="ECO:0000259" key="5">
    <source>
        <dbReference type="PROSITE" id="PS51007"/>
    </source>
</evidence>
<dbReference type="EMBL" id="JAGGJA010000001">
    <property type="protein sequence ID" value="MCW9705724.1"/>
    <property type="molecule type" value="Genomic_DNA"/>
</dbReference>
<sequence length="154" mass="17334">MTRPFSIEEWQSALSEEGNPQRGRNVFYSVHSTCSTCHAVKERGGDLGPALTNVATSKTREQLIHSILRPSEEISPQWQGWYIELKDGTRDQGRQINVGYDDIEIYTQAGEVISFDKNEVVDYGVVESSLMPPGLQARLTVNDMKDLISFLEVQ</sequence>
<keyword evidence="2 4" id="KW-0479">Metal-binding</keyword>
<dbReference type="NCBIfam" id="TIGR02603">
    <property type="entry name" value="CxxCH_TIGR02603"/>
    <property type="match status" value="1"/>
</dbReference>